<organism evidence="3 4">
    <name type="scientific">Pseudolysinimonas yzui</name>
    <dbReference type="NCBI Taxonomy" id="2708254"/>
    <lineage>
        <taxon>Bacteria</taxon>
        <taxon>Bacillati</taxon>
        <taxon>Actinomycetota</taxon>
        <taxon>Actinomycetes</taxon>
        <taxon>Micrococcales</taxon>
        <taxon>Microbacteriaceae</taxon>
        <taxon>Pseudolysinimonas</taxon>
    </lineage>
</organism>
<evidence type="ECO:0000256" key="1">
    <source>
        <dbReference type="SAM" id="Phobius"/>
    </source>
</evidence>
<keyword evidence="4" id="KW-1185">Reference proteome</keyword>
<evidence type="ECO:0008006" key="5">
    <source>
        <dbReference type="Google" id="ProtNLM"/>
    </source>
</evidence>
<protein>
    <recommendedName>
        <fullName evidence="5">Ig-like domain-containing protein</fullName>
    </recommendedName>
</protein>
<keyword evidence="1" id="KW-0472">Membrane</keyword>
<reference evidence="3" key="2">
    <citation type="submission" date="2020-09" db="EMBL/GenBank/DDBJ databases">
        <authorList>
            <person name="Sun Q."/>
            <person name="Zhou Y."/>
        </authorList>
    </citation>
    <scope>NUCLEOTIDE SEQUENCE</scope>
    <source>
        <strain evidence="3">CGMCC 1.16548</strain>
    </source>
</reference>
<dbReference type="EMBL" id="BNAI01000010">
    <property type="protein sequence ID" value="GHF25554.1"/>
    <property type="molecule type" value="Genomic_DNA"/>
</dbReference>
<reference evidence="3" key="1">
    <citation type="journal article" date="2014" name="Int. J. Syst. Evol. Microbiol.">
        <title>Complete genome sequence of Corynebacterium casei LMG S-19264T (=DSM 44701T), isolated from a smear-ripened cheese.</title>
        <authorList>
            <consortium name="US DOE Joint Genome Institute (JGI-PGF)"/>
            <person name="Walter F."/>
            <person name="Albersmeier A."/>
            <person name="Kalinowski J."/>
            <person name="Ruckert C."/>
        </authorList>
    </citation>
    <scope>NUCLEOTIDE SEQUENCE</scope>
    <source>
        <strain evidence="3">CGMCC 1.16548</strain>
    </source>
</reference>
<gene>
    <name evidence="3" type="ORF">GCM10011600_28190</name>
</gene>
<sequence>MKKILAAVTAVALSFAMVALPSIAASATPPDGVGQETCDKLGYNKPAALDASSGDVDIYDGATLIGNLTWSGTSVTYDLEPGWSIDLCIKSGAQTGGGDKITEFLGLVGTGSTPAIEQNISHIGYKATYTPPTPISVTPDAFFVDESCDVESQVLTAGVITVDLSVVGVTYSITQGGNPVPFDGTTGKTGPLTAGLTYIVTATANTGYVLSAPYEEQFTPTDDSEDCDETEDIKVTPDATFVDESCDVESSVLTAGVITVDLSVVGVTYSITQGGNPVPFDGTTGKTGPLTAGLTYIVTATANPGYELSDPSYEEQFTPFSAAVDCETLGLVVPEASQDPGCELPSFFTIGNDLSDPAALTWTANGDPIAEGKHVVNGATTIELVATANGPEYGIAKGIQTTWTFTFPADETCDLTTLALTGSSDTTPTLALTAFLGLLGLAMVRSGIRVNRIRQEA</sequence>
<comment type="caution">
    <text evidence="3">The sequence shown here is derived from an EMBL/GenBank/DDBJ whole genome shotgun (WGS) entry which is preliminary data.</text>
</comment>
<dbReference type="RefSeq" id="WP_191284184.1">
    <property type="nucleotide sequence ID" value="NZ_BNAI01000010.1"/>
</dbReference>
<feature type="chain" id="PRO_5035243365" description="Ig-like domain-containing protein" evidence="2">
    <location>
        <begin position="25"/>
        <end position="457"/>
    </location>
</feature>
<accession>A0A8J3M2J6</accession>
<keyword evidence="2" id="KW-0732">Signal</keyword>
<dbReference type="AlphaFoldDB" id="A0A8J3M2J6"/>
<keyword evidence="1" id="KW-0812">Transmembrane</keyword>
<feature type="signal peptide" evidence="2">
    <location>
        <begin position="1"/>
        <end position="24"/>
    </location>
</feature>
<evidence type="ECO:0000313" key="4">
    <source>
        <dbReference type="Proteomes" id="UP000617531"/>
    </source>
</evidence>
<keyword evidence="1" id="KW-1133">Transmembrane helix</keyword>
<evidence type="ECO:0000313" key="3">
    <source>
        <dbReference type="EMBL" id="GHF25554.1"/>
    </source>
</evidence>
<name>A0A8J3M2J6_9MICO</name>
<dbReference type="Proteomes" id="UP000617531">
    <property type="component" value="Unassembled WGS sequence"/>
</dbReference>
<proteinExistence type="predicted"/>
<feature type="transmembrane region" description="Helical" evidence="1">
    <location>
        <begin position="430"/>
        <end position="448"/>
    </location>
</feature>
<evidence type="ECO:0000256" key="2">
    <source>
        <dbReference type="SAM" id="SignalP"/>
    </source>
</evidence>